<reference evidence="2" key="2">
    <citation type="submission" date="2023-05" db="EMBL/GenBank/DDBJ databases">
        <authorList>
            <consortium name="Lawrence Berkeley National Laboratory"/>
            <person name="Steindorff A."/>
            <person name="Hensen N."/>
            <person name="Bonometti L."/>
            <person name="Westerberg I."/>
            <person name="Brannstrom I.O."/>
            <person name="Guillou S."/>
            <person name="Cros-Aarteil S."/>
            <person name="Calhoun S."/>
            <person name="Haridas S."/>
            <person name="Kuo A."/>
            <person name="Mondo S."/>
            <person name="Pangilinan J."/>
            <person name="Riley R."/>
            <person name="Labutti K."/>
            <person name="Andreopoulos B."/>
            <person name="Lipzen A."/>
            <person name="Chen C."/>
            <person name="Yanf M."/>
            <person name="Daum C."/>
            <person name="Ng V."/>
            <person name="Clum A."/>
            <person name="Ohm R."/>
            <person name="Martin F."/>
            <person name="Silar P."/>
            <person name="Natvig D."/>
            <person name="Lalanne C."/>
            <person name="Gautier V."/>
            <person name="Ament-Velasquez S.L."/>
            <person name="Kruys A."/>
            <person name="Hutchinson M.I."/>
            <person name="Powell A.J."/>
            <person name="Barry K."/>
            <person name="Miller A.N."/>
            <person name="Grigoriev I.V."/>
            <person name="Debuchy R."/>
            <person name="Gladieux P."/>
            <person name="Thoren M.H."/>
            <person name="Johannesson H."/>
        </authorList>
    </citation>
    <scope>NUCLEOTIDE SEQUENCE</scope>
    <source>
        <strain evidence="2">CBS 757.83</strain>
    </source>
</reference>
<dbReference type="EMBL" id="MU863629">
    <property type="protein sequence ID" value="KAK4103288.1"/>
    <property type="molecule type" value="Genomic_DNA"/>
</dbReference>
<proteinExistence type="predicted"/>
<dbReference type="Gene3D" id="1.10.600.10">
    <property type="entry name" value="Farnesyl Diphosphate Synthase"/>
    <property type="match status" value="1"/>
</dbReference>
<name>A0AAN6T3C3_9PEZI</name>
<dbReference type="AlphaFoldDB" id="A0AAN6T3C3"/>
<accession>A0AAN6T3C3</accession>
<dbReference type="InterPro" id="IPR014980">
    <property type="entry name" value="DOPA_dioxygen"/>
</dbReference>
<dbReference type="Pfam" id="PF08883">
    <property type="entry name" value="DOPA_dioxygen"/>
    <property type="match status" value="1"/>
</dbReference>
<dbReference type="Pfam" id="PF19086">
    <property type="entry name" value="Terpene_syn_C_2"/>
    <property type="match status" value="1"/>
</dbReference>
<dbReference type="Proteomes" id="UP001305647">
    <property type="component" value="Unassembled WGS sequence"/>
</dbReference>
<gene>
    <name evidence="2" type="ORF">N658DRAFT_514768</name>
</gene>
<organism evidence="2 3">
    <name type="scientific">Parathielavia hyrcaniae</name>
    <dbReference type="NCBI Taxonomy" id="113614"/>
    <lineage>
        <taxon>Eukaryota</taxon>
        <taxon>Fungi</taxon>
        <taxon>Dikarya</taxon>
        <taxon>Ascomycota</taxon>
        <taxon>Pezizomycotina</taxon>
        <taxon>Sordariomycetes</taxon>
        <taxon>Sordariomycetidae</taxon>
        <taxon>Sordariales</taxon>
        <taxon>Chaetomiaceae</taxon>
        <taxon>Parathielavia</taxon>
    </lineage>
</organism>
<evidence type="ECO:0000313" key="3">
    <source>
        <dbReference type="Proteomes" id="UP001305647"/>
    </source>
</evidence>
<reference evidence="2" key="1">
    <citation type="journal article" date="2023" name="Mol. Phylogenet. Evol.">
        <title>Genome-scale phylogeny and comparative genomics of the fungal order Sordariales.</title>
        <authorList>
            <person name="Hensen N."/>
            <person name="Bonometti L."/>
            <person name="Westerberg I."/>
            <person name="Brannstrom I.O."/>
            <person name="Guillou S."/>
            <person name="Cros-Aarteil S."/>
            <person name="Calhoun S."/>
            <person name="Haridas S."/>
            <person name="Kuo A."/>
            <person name="Mondo S."/>
            <person name="Pangilinan J."/>
            <person name="Riley R."/>
            <person name="LaButti K."/>
            <person name="Andreopoulos B."/>
            <person name="Lipzen A."/>
            <person name="Chen C."/>
            <person name="Yan M."/>
            <person name="Daum C."/>
            <person name="Ng V."/>
            <person name="Clum A."/>
            <person name="Steindorff A."/>
            <person name="Ohm R.A."/>
            <person name="Martin F."/>
            <person name="Silar P."/>
            <person name="Natvig D.O."/>
            <person name="Lalanne C."/>
            <person name="Gautier V."/>
            <person name="Ament-Velasquez S.L."/>
            <person name="Kruys A."/>
            <person name="Hutchinson M.I."/>
            <person name="Powell A.J."/>
            <person name="Barry K."/>
            <person name="Miller A.N."/>
            <person name="Grigoriev I.V."/>
            <person name="Debuchy R."/>
            <person name="Gladieux P."/>
            <person name="Hiltunen Thoren M."/>
            <person name="Johannesson H."/>
        </authorList>
    </citation>
    <scope>NUCLEOTIDE SEQUENCE</scope>
    <source>
        <strain evidence="2">CBS 757.83</strain>
    </source>
</reference>
<dbReference type="SUPFAM" id="SSF48576">
    <property type="entry name" value="Terpenoid synthases"/>
    <property type="match status" value="1"/>
</dbReference>
<protein>
    <submittedName>
        <fullName evidence="2">Uncharacterized protein</fullName>
    </submittedName>
</protein>
<dbReference type="PANTHER" id="PTHR36423">
    <property type="entry name" value="AFR070WP"/>
    <property type="match status" value="1"/>
</dbReference>
<dbReference type="PANTHER" id="PTHR36423:SF2">
    <property type="entry name" value="AFR070WP"/>
    <property type="match status" value="1"/>
</dbReference>
<feature type="compositionally biased region" description="Basic and acidic residues" evidence="1">
    <location>
        <begin position="351"/>
        <end position="360"/>
    </location>
</feature>
<comment type="caution">
    <text evidence="2">The sequence shown here is derived from an EMBL/GenBank/DDBJ whole genome shotgun (WGS) entry which is preliminary data.</text>
</comment>
<sequence>METDIIATSAFSVDSLRGQRLHIPNLWPAFASWKQGVNPHHGRARQAVGARLEELIENENVLAKVKAADLGLFASGVFPDAPYQTLETVVFYCVWLFLWDDAIDGADGSEEDGGLAAEEYCRRPVGFVRFCLGLDGTAAAEAPTKVCGSFAEVGRRLGECCGLEQRRELFGQLREYMEGCLTEYRWRLSGKAPSVKEFYLWRLKTSSVDVMILNGISLSREIRESEQLAAMGLSVNKLLILINELFSLKKELKDGAFSNLVPITIRSLGASLDGAVNMMIQEFHECIRIFDSNASALQTMATAEESSDMPAHLTRLIGAYQAIATSLTMADSLHFNYPSPLAGYEDAPSLPEERAEDGKSYRNPQTGVLSSAYDKFTEPLDNGPRGGFDIHIYYFQTNPEQTQYARQLWERIRREFPELRVYAFWDRPVGPHPVAMFEVNVFTPAQFGAFVPWLAVWRGPLSALVHPNTLEPGVPEPERELRNHTQRAIWMGERLPLDLGRFRGG</sequence>
<dbReference type="Gene3D" id="3.30.70.1240">
    <property type="entry name" value="DOPA-like domains"/>
    <property type="match status" value="1"/>
</dbReference>
<dbReference type="SUPFAM" id="SSF143410">
    <property type="entry name" value="DOPA-like"/>
    <property type="match status" value="1"/>
</dbReference>
<dbReference type="InterPro" id="IPR023389">
    <property type="entry name" value="DOPA-like_sf"/>
</dbReference>
<feature type="region of interest" description="Disordered" evidence="1">
    <location>
        <begin position="346"/>
        <end position="366"/>
    </location>
</feature>
<dbReference type="InterPro" id="IPR008949">
    <property type="entry name" value="Isoprenoid_synthase_dom_sf"/>
</dbReference>
<keyword evidence="3" id="KW-1185">Reference proteome</keyword>
<evidence type="ECO:0000256" key="1">
    <source>
        <dbReference type="SAM" id="MobiDB-lite"/>
    </source>
</evidence>
<evidence type="ECO:0000313" key="2">
    <source>
        <dbReference type="EMBL" id="KAK4103288.1"/>
    </source>
</evidence>